<evidence type="ECO:0000256" key="3">
    <source>
        <dbReference type="ARBA" id="ARBA00022679"/>
    </source>
</evidence>
<gene>
    <name evidence="9" type="ORF">KN1_03190</name>
</gene>
<evidence type="ECO:0000259" key="8">
    <source>
        <dbReference type="Pfam" id="PF13632"/>
    </source>
</evidence>
<dbReference type="GO" id="GO:0016020">
    <property type="term" value="C:membrane"/>
    <property type="evidence" value="ECO:0007669"/>
    <property type="project" value="UniProtKB-SubCell"/>
</dbReference>
<comment type="subcellular location">
    <subcellularLocation>
        <location evidence="1">Membrane</location>
        <topology evidence="1">Multi-pass membrane protein</topology>
    </subcellularLocation>
</comment>
<dbReference type="InterPro" id="IPR050321">
    <property type="entry name" value="Glycosyltr_2/OpgH_subfam"/>
</dbReference>
<feature type="transmembrane region" description="Helical" evidence="7">
    <location>
        <begin position="327"/>
        <end position="346"/>
    </location>
</feature>
<evidence type="ECO:0000256" key="2">
    <source>
        <dbReference type="ARBA" id="ARBA00022676"/>
    </source>
</evidence>
<dbReference type="GeneID" id="66162071"/>
<keyword evidence="3" id="KW-0808">Transferase</keyword>
<dbReference type="GO" id="GO:0016757">
    <property type="term" value="F:glycosyltransferase activity"/>
    <property type="evidence" value="ECO:0007669"/>
    <property type="project" value="UniProtKB-KW"/>
</dbReference>
<protein>
    <recommendedName>
        <fullName evidence="8">Glycosyltransferase 2-like domain-containing protein</fullName>
    </recommendedName>
</protein>
<sequence length="435" mass="49940">MEFFTIVNPFKDFLIVLLALFSVAPSVWNILQAYYYKVGTRTQFRDTWREKNERFYSIIVAVRNEGKETIKELINNLASIDYDKYEVIIVSDDTESYFKEVFSAVTLPANFRVVRRESPKGGKAGALNFAVNLAKGDYLVFLDADARVGKGFFQKLNEKSYLASALRIRIYSDETTLQRYYKEFTEKVMLALFKGRYFLNLPIFPNGSAFSIRKSVLLSVGGWKEGAIAEDLELGIRLFLKDVKVVFFEDIIVYSKAPYTLYDLYKQIERWSYGSSQIFLLSAKMVRKGISGLEGFIYAQQWGLYPLFLLTLIVFNGLEFLLELDQLLLLTPLLVYGISTVIYALVLGQKEGDLRVVLTILNASVAGYSRGLFRIPYKWRVTPKEKKEERGEDDTRKINFLKIIPIFLLSFINAVFSYWLSCIVLLGLGVIESLV</sequence>
<organism evidence="9 10">
    <name type="scientific">Stygiolobus caldivivus</name>
    <dbReference type="NCBI Taxonomy" id="2824673"/>
    <lineage>
        <taxon>Archaea</taxon>
        <taxon>Thermoproteota</taxon>
        <taxon>Thermoprotei</taxon>
        <taxon>Sulfolobales</taxon>
        <taxon>Sulfolobaceae</taxon>
        <taxon>Stygiolobus</taxon>
    </lineage>
</organism>
<dbReference type="PANTHER" id="PTHR43867">
    <property type="entry name" value="CELLULOSE SYNTHASE CATALYTIC SUBUNIT A [UDP-FORMING]"/>
    <property type="match status" value="1"/>
</dbReference>
<dbReference type="RefSeq" id="WP_221289074.1">
    <property type="nucleotide sequence ID" value="NZ_AP024597.1"/>
</dbReference>
<keyword evidence="2" id="KW-0328">Glycosyltransferase</keyword>
<evidence type="ECO:0000313" key="9">
    <source>
        <dbReference type="EMBL" id="BCU69022.1"/>
    </source>
</evidence>
<evidence type="ECO:0000256" key="4">
    <source>
        <dbReference type="ARBA" id="ARBA00022692"/>
    </source>
</evidence>
<dbReference type="AlphaFoldDB" id="A0A8D5U4R0"/>
<dbReference type="EMBL" id="AP024597">
    <property type="protein sequence ID" value="BCU69022.1"/>
    <property type="molecule type" value="Genomic_DNA"/>
</dbReference>
<evidence type="ECO:0000313" key="10">
    <source>
        <dbReference type="Proteomes" id="UP000825123"/>
    </source>
</evidence>
<feature type="transmembrane region" description="Helical" evidence="7">
    <location>
        <begin position="295"/>
        <end position="315"/>
    </location>
</feature>
<dbReference type="InterPro" id="IPR029044">
    <property type="entry name" value="Nucleotide-diphossugar_trans"/>
</dbReference>
<accession>A0A8D5U4R0</accession>
<reference evidence="9 10" key="1">
    <citation type="submission" date="2021-04" db="EMBL/GenBank/DDBJ databases">
        <title>Complete genome sequence of Stygiolobus sp. KN-1.</title>
        <authorList>
            <person name="Nakamura K."/>
            <person name="Sakai H."/>
            <person name="Kurosawa N."/>
        </authorList>
    </citation>
    <scope>NUCLEOTIDE SEQUENCE [LARGE SCALE GENOMIC DNA]</scope>
    <source>
        <strain evidence="9 10">KN-1</strain>
    </source>
</reference>
<dbReference type="Proteomes" id="UP000825123">
    <property type="component" value="Chromosome"/>
</dbReference>
<evidence type="ECO:0000256" key="1">
    <source>
        <dbReference type="ARBA" id="ARBA00004141"/>
    </source>
</evidence>
<dbReference type="CDD" id="cd06423">
    <property type="entry name" value="CESA_like"/>
    <property type="match status" value="1"/>
</dbReference>
<dbReference type="SUPFAM" id="SSF53448">
    <property type="entry name" value="Nucleotide-diphospho-sugar transferases"/>
    <property type="match status" value="1"/>
</dbReference>
<feature type="transmembrane region" description="Helical" evidence="7">
    <location>
        <begin position="406"/>
        <end position="431"/>
    </location>
</feature>
<dbReference type="KEGG" id="csty:KN1_03190"/>
<evidence type="ECO:0000256" key="7">
    <source>
        <dbReference type="SAM" id="Phobius"/>
    </source>
</evidence>
<keyword evidence="4 7" id="KW-0812">Transmembrane</keyword>
<dbReference type="InterPro" id="IPR001173">
    <property type="entry name" value="Glyco_trans_2-like"/>
</dbReference>
<evidence type="ECO:0000256" key="6">
    <source>
        <dbReference type="ARBA" id="ARBA00023136"/>
    </source>
</evidence>
<feature type="transmembrane region" description="Helical" evidence="7">
    <location>
        <begin position="13"/>
        <end position="36"/>
    </location>
</feature>
<dbReference type="Pfam" id="PF13632">
    <property type="entry name" value="Glyco_trans_2_3"/>
    <property type="match status" value="1"/>
</dbReference>
<keyword evidence="10" id="KW-1185">Reference proteome</keyword>
<proteinExistence type="predicted"/>
<feature type="domain" description="Glycosyltransferase 2-like" evidence="8">
    <location>
        <begin position="139"/>
        <end position="328"/>
    </location>
</feature>
<dbReference type="Gene3D" id="3.90.550.10">
    <property type="entry name" value="Spore Coat Polysaccharide Biosynthesis Protein SpsA, Chain A"/>
    <property type="match status" value="1"/>
</dbReference>
<evidence type="ECO:0000256" key="5">
    <source>
        <dbReference type="ARBA" id="ARBA00022989"/>
    </source>
</evidence>
<dbReference type="PANTHER" id="PTHR43867:SF2">
    <property type="entry name" value="CELLULOSE SYNTHASE CATALYTIC SUBUNIT A [UDP-FORMING]"/>
    <property type="match status" value="1"/>
</dbReference>
<name>A0A8D5U4R0_9CREN</name>
<keyword evidence="5 7" id="KW-1133">Transmembrane helix</keyword>
<keyword evidence="6 7" id="KW-0472">Membrane</keyword>